<evidence type="ECO:0000256" key="4">
    <source>
        <dbReference type="ARBA" id="ARBA00022475"/>
    </source>
</evidence>
<dbReference type="InterPro" id="IPR004626">
    <property type="entry name" value="RarD"/>
</dbReference>
<dbReference type="InterPro" id="IPR000620">
    <property type="entry name" value="EamA_dom"/>
</dbReference>
<protein>
    <submittedName>
        <fullName evidence="10">Chloramphenicol-sensitive protein RarD</fullName>
    </submittedName>
</protein>
<dbReference type="EMBL" id="JAASQI010000004">
    <property type="protein sequence ID" value="NIJ58230.1"/>
    <property type="molecule type" value="Genomic_DNA"/>
</dbReference>
<organism evidence="10 11">
    <name type="scientific">Pseudochelatococcus lubricantis</name>
    <dbReference type="NCBI Taxonomy" id="1538102"/>
    <lineage>
        <taxon>Bacteria</taxon>
        <taxon>Pseudomonadati</taxon>
        <taxon>Pseudomonadota</taxon>
        <taxon>Alphaproteobacteria</taxon>
        <taxon>Hyphomicrobiales</taxon>
        <taxon>Chelatococcaceae</taxon>
        <taxon>Pseudochelatococcus</taxon>
    </lineage>
</organism>
<evidence type="ECO:0000256" key="3">
    <source>
        <dbReference type="ARBA" id="ARBA00022448"/>
    </source>
</evidence>
<feature type="transmembrane region" description="Helical" evidence="8">
    <location>
        <begin position="249"/>
        <end position="268"/>
    </location>
</feature>
<feature type="transmembrane region" description="Helical" evidence="8">
    <location>
        <begin position="187"/>
        <end position="204"/>
    </location>
</feature>
<feature type="transmembrane region" description="Helical" evidence="8">
    <location>
        <begin position="159"/>
        <end position="175"/>
    </location>
</feature>
<dbReference type="PANTHER" id="PTHR22911">
    <property type="entry name" value="ACYL-MALONYL CONDENSING ENZYME-RELATED"/>
    <property type="match status" value="1"/>
</dbReference>
<evidence type="ECO:0000313" key="11">
    <source>
        <dbReference type="Proteomes" id="UP001429580"/>
    </source>
</evidence>
<evidence type="ECO:0000256" key="5">
    <source>
        <dbReference type="ARBA" id="ARBA00022692"/>
    </source>
</evidence>
<accession>A0ABX0V1Y9</accession>
<evidence type="ECO:0000259" key="9">
    <source>
        <dbReference type="Pfam" id="PF00892"/>
    </source>
</evidence>
<keyword evidence="11" id="KW-1185">Reference proteome</keyword>
<evidence type="ECO:0000256" key="2">
    <source>
        <dbReference type="ARBA" id="ARBA00007362"/>
    </source>
</evidence>
<dbReference type="Pfam" id="PF00892">
    <property type="entry name" value="EamA"/>
    <property type="match status" value="1"/>
</dbReference>
<sequence>MSQSSIAARPSPEVLQGFVCTLLAYVMWGLQPLYMKLMTHIPVFEIIAHRIIWSVPVAGLLLLLTDRSGAMRQALANPRIVGMACMTASLIAANWTIYIWAITENRALDAALGYYINPLMNVLIGVVFLKERLSRPQVLAMALATAAVLLLTVKAGGLPWVSLVLALSFAVYGYCRKTMPVGALQGFMLEVLLLSVPALGYLMWSTGGGVPFGDGSGFDIFLLLLAGPITAAPLIMFSAGARRLRLSTIGIMQYVGPTLIFIVAVFGFREPFSTVQAVAFGLIWVGLIIFGWASIAAARR</sequence>
<gene>
    <name evidence="10" type="ORF">FHS82_002072</name>
</gene>
<feature type="transmembrane region" description="Helical" evidence="8">
    <location>
        <begin position="274"/>
        <end position="298"/>
    </location>
</feature>
<keyword evidence="4" id="KW-1003">Cell membrane</keyword>
<keyword evidence="6 8" id="KW-1133">Transmembrane helix</keyword>
<evidence type="ECO:0000256" key="6">
    <source>
        <dbReference type="ARBA" id="ARBA00022989"/>
    </source>
</evidence>
<feature type="transmembrane region" description="Helical" evidence="8">
    <location>
        <begin position="216"/>
        <end position="237"/>
    </location>
</feature>
<dbReference type="PANTHER" id="PTHR22911:SF137">
    <property type="entry name" value="SOLUTE CARRIER FAMILY 35 MEMBER G2-RELATED"/>
    <property type="match status" value="1"/>
</dbReference>
<comment type="subcellular location">
    <subcellularLocation>
        <location evidence="1">Cell membrane</location>
        <topology evidence="1">Multi-pass membrane protein</topology>
    </subcellularLocation>
</comment>
<name>A0ABX0V1Y9_9HYPH</name>
<keyword evidence="7 8" id="KW-0472">Membrane</keyword>
<comment type="caution">
    <text evidence="10">The sequence shown here is derived from an EMBL/GenBank/DDBJ whole genome shotgun (WGS) entry which is preliminary data.</text>
</comment>
<feature type="domain" description="EamA" evidence="9">
    <location>
        <begin position="17"/>
        <end position="152"/>
    </location>
</feature>
<keyword evidence="5 8" id="KW-0812">Transmembrane</keyword>
<feature type="transmembrane region" description="Helical" evidence="8">
    <location>
        <begin position="112"/>
        <end position="129"/>
    </location>
</feature>
<dbReference type="SUPFAM" id="SSF103481">
    <property type="entry name" value="Multidrug resistance efflux transporter EmrE"/>
    <property type="match status" value="2"/>
</dbReference>
<feature type="transmembrane region" description="Helical" evidence="8">
    <location>
        <begin position="14"/>
        <end position="34"/>
    </location>
</feature>
<keyword evidence="3" id="KW-0813">Transport</keyword>
<feature type="transmembrane region" description="Helical" evidence="8">
    <location>
        <begin position="46"/>
        <end position="64"/>
    </location>
</feature>
<reference evidence="10 11" key="1">
    <citation type="submission" date="2020-03" db="EMBL/GenBank/DDBJ databases">
        <title>Genomic Encyclopedia of Type Strains, Phase IV (KMG-IV): sequencing the most valuable type-strain genomes for metagenomic binning, comparative biology and taxonomic classification.</title>
        <authorList>
            <person name="Goeker M."/>
        </authorList>
    </citation>
    <scope>NUCLEOTIDE SEQUENCE [LARGE SCALE GENOMIC DNA]</scope>
    <source>
        <strain evidence="10 11">DSM 103870</strain>
    </source>
</reference>
<feature type="transmembrane region" description="Helical" evidence="8">
    <location>
        <begin position="76"/>
        <end position="100"/>
    </location>
</feature>
<evidence type="ECO:0000256" key="1">
    <source>
        <dbReference type="ARBA" id="ARBA00004651"/>
    </source>
</evidence>
<dbReference type="Proteomes" id="UP001429580">
    <property type="component" value="Unassembled WGS sequence"/>
</dbReference>
<evidence type="ECO:0000256" key="7">
    <source>
        <dbReference type="ARBA" id="ARBA00023136"/>
    </source>
</evidence>
<proteinExistence type="inferred from homology"/>
<dbReference type="InterPro" id="IPR037185">
    <property type="entry name" value="EmrE-like"/>
</dbReference>
<comment type="similarity">
    <text evidence="2">Belongs to the EamA transporter family.</text>
</comment>
<evidence type="ECO:0000256" key="8">
    <source>
        <dbReference type="SAM" id="Phobius"/>
    </source>
</evidence>
<dbReference type="NCBIfam" id="TIGR00688">
    <property type="entry name" value="rarD"/>
    <property type="match status" value="1"/>
</dbReference>
<evidence type="ECO:0000313" key="10">
    <source>
        <dbReference type="EMBL" id="NIJ58230.1"/>
    </source>
</evidence>
<dbReference type="RefSeq" id="WP_166952006.1">
    <property type="nucleotide sequence ID" value="NZ_JAASQI010000004.1"/>
</dbReference>